<evidence type="ECO:0000313" key="3">
    <source>
        <dbReference type="Proteomes" id="UP000503447"/>
    </source>
</evidence>
<organism evidence="2 3">
    <name type="scientific">Frigoriglobus tundricola</name>
    <dbReference type="NCBI Taxonomy" id="2774151"/>
    <lineage>
        <taxon>Bacteria</taxon>
        <taxon>Pseudomonadati</taxon>
        <taxon>Planctomycetota</taxon>
        <taxon>Planctomycetia</taxon>
        <taxon>Gemmatales</taxon>
        <taxon>Gemmataceae</taxon>
        <taxon>Frigoriglobus</taxon>
    </lineage>
</organism>
<protein>
    <submittedName>
        <fullName evidence="2">Uncharacterized protein</fullName>
    </submittedName>
</protein>
<evidence type="ECO:0000256" key="1">
    <source>
        <dbReference type="SAM" id="MobiDB-lite"/>
    </source>
</evidence>
<sequence>MPSGKEVAQILGPLDPPGLEPSACAPHVTSLRPIARASSIFHPPRIR</sequence>
<dbReference type="AlphaFoldDB" id="A0A6M5Z4N2"/>
<gene>
    <name evidence="2" type="ORF">FTUN_8644</name>
</gene>
<reference evidence="3" key="1">
    <citation type="submission" date="2020-05" db="EMBL/GenBank/DDBJ databases">
        <title>Frigoriglobus tundricola gen. nov., sp. nov., a psychrotolerant cellulolytic planctomycete of the family Gemmataceae with two divergent copies of 16S rRNA gene.</title>
        <authorList>
            <person name="Kulichevskaya I.S."/>
            <person name="Ivanova A.A."/>
            <person name="Naumoff D.G."/>
            <person name="Beletsky A.V."/>
            <person name="Rijpstra W.I.C."/>
            <person name="Sinninghe Damste J.S."/>
            <person name="Mardanov A.V."/>
            <person name="Ravin N.V."/>
            <person name="Dedysh S.N."/>
        </authorList>
    </citation>
    <scope>NUCLEOTIDE SEQUENCE [LARGE SCALE GENOMIC DNA]</scope>
    <source>
        <strain evidence="3">PL17</strain>
    </source>
</reference>
<dbReference type="Proteomes" id="UP000503447">
    <property type="component" value="Chromosome"/>
</dbReference>
<dbReference type="KEGG" id="ftj:FTUN_8644"/>
<feature type="region of interest" description="Disordered" evidence="1">
    <location>
        <begin position="1"/>
        <end position="25"/>
    </location>
</feature>
<keyword evidence="3" id="KW-1185">Reference proteome</keyword>
<dbReference type="EMBL" id="CP053452">
    <property type="protein sequence ID" value="QJX01006.1"/>
    <property type="molecule type" value="Genomic_DNA"/>
</dbReference>
<accession>A0A6M5Z4N2</accession>
<evidence type="ECO:0000313" key="2">
    <source>
        <dbReference type="EMBL" id="QJX01006.1"/>
    </source>
</evidence>
<proteinExistence type="predicted"/>
<name>A0A6M5Z4N2_9BACT</name>